<protein>
    <submittedName>
        <fullName evidence="12">Putative GGC1-protein of the mitochondrial carrier family</fullName>
    </submittedName>
</protein>
<evidence type="ECO:0000313" key="12">
    <source>
        <dbReference type="EMBL" id="PWN94892.1"/>
    </source>
</evidence>
<comment type="similarity">
    <text evidence="2 11">Belongs to the mitochondrial carrier (TC 2.A.29) family.</text>
</comment>
<keyword evidence="3 11" id="KW-0813">Transport</keyword>
<evidence type="ECO:0000256" key="9">
    <source>
        <dbReference type="ARBA" id="ARBA00023136"/>
    </source>
</evidence>
<keyword evidence="8" id="KW-0496">Mitochondrion</keyword>
<evidence type="ECO:0000256" key="4">
    <source>
        <dbReference type="ARBA" id="ARBA00022692"/>
    </source>
</evidence>
<keyword evidence="6" id="KW-0999">Mitochondrion inner membrane</keyword>
<proteinExistence type="inferred from homology"/>
<dbReference type="GO" id="GO:0005743">
    <property type="term" value="C:mitochondrial inner membrane"/>
    <property type="evidence" value="ECO:0007669"/>
    <property type="project" value="UniProtKB-SubCell"/>
</dbReference>
<keyword evidence="5" id="KW-0677">Repeat</keyword>
<keyword evidence="4 10" id="KW-0812">Transmembrane</keyword>
<evidence type="ECO:0000256" key="10">
    <source>
        <dbReference type="PROSITE-ProRule" id="PRU00282"/>
    </source>
</evidence>
<sequence length="271" mass="29086">MSPPLGKSRDSAQARLLGSGTSGVAELLVFHPVDTVAKRLMSNKDASIKMAQVVFKDKAHASLGTKFVSLFPGLGYAAGYKILQRIYKFGGQPYANDYLVKNHKHFFDRTFGERNGKSVMQATAGSLTGIGEIVLLPLDVLKIKRQTNPEAFRSRGFLRIVADEGMGLYRGAGWTAARNAPGSFALFGGSAFTKEYLFGLQDYGAATWSQNFVASIGGAVASITVAAPLDVVKTRIQNANFESSTGGVTIIKEMIKNEGFGAFFKGLTPKV</sequence>
<dbReference type="SUPFAM" id="SSF103506">
    <property type="entry name" value="Mitochondrial carrier"/>
    <property type="match status" value="1"/>
</dbReference>
<keyword evidence="9 10" id="KW-0472">Membrane</keyword>
<feature type="repeat" description="Solcar" evidence="10">
    <location>
        <begin position="209"/>
        <end position="271"/>
    </location>
</feature>
<dbReference type="STRING" id="58919.A0A316Z1U4"/>
<dbReference type="Proteomes" id="UP000245946">
    <property type="component" value="Unassembled WGS sequence"/>
</dbReference>
<name>A0A316Z1U4_9BASI</name>
<dbReference type="InterPro" id="IPR018108">
    <property type="entry name" value="MCP_transmembrane"/>
</dbReference>
<evidence type="ECO:0000256" key="8">
    <source>
        <dbReference type="ARBA" id="ARBA00023128"/>
    </source>
</evidence>
<reference evidence="12 13" key="1">
    <citation type="journal article" date="2018" name="Mol. Biol. Evol.">
        <title>Broad Genomic Sampling Reveals a Smut Pathogenic Ancestry of the Fungal Clade Ustilaginomycotina.</title>
        <authorList>
            <person name="Kijpornyongpan T."/>
            <person name="Mondo S.J."/>
            <person name="Barry K."/>
            <person name="Sandor L."/>
            <person name="Lee J."/>
            <person name="Lipzen A."/>
            <person name="Pangilinan J."/>
            <person name="LaButti K."/>
            <person name="Hainaut M."/>
            <person name="Henrissat B."/>
            <person name="Grigoriev I.V."/>
            <person name="Spatafora J.W."/>
            <person name="Aime M.C."/>
        </authorList>
    </citation>
    <scope>NUCLEOTIDE SEQUENCE [LARGE SCALE GENOMIC DNA]</scope>
    <source>
        <strain evidence="12 13">MCA 4186</strain>
    </source>
</reference>
<dbReference type="GeneID" id="37268628"/>
<gene>
    <name evidence="12" type="ORF">FA09DRAFT_323321</name>
</gene>
<evidence type="ECO:0000256" key="11">
    <source>
        <dbReference type="RuleBase" id="RU000488"/>
    </source>
</evidence>
<evidence type="ECO:0000256" key="1">
    <source>
        <dbReference type="ARBA" id="ARBA00004448"/>
    </source>
</evidence>
<dbReference type="PROSITE" id="PS50920">
    <property type="entry name" value="SOLCAR"/>
    <property type="match status" value="1"/>
</dbReference>
<dbReference type="Pfam" id="PF00153">
    <property type="entry name" value="Mito_carr"/>
    <property type="match status" value="2"/>
</dbReference>
<dbReference type="PANTHER" id="PTHR46974">
    <property type="entry name" value="MITOCHONDRIAL GTP/GDP CARRIER PROTEIN 1"/>
    <property type="match status" value="1"/>
</dbReference>
<dbReference type="RefSeq" id="XP_025595171.1">
    <property type="nucleotide sequence ID" value="XM_025741084.1"/>
</dbReference>
<dbReference type="InterPro" id="IPR023395">
    <property type="entry name" value="MCP_dom_sf"/>
</dbReference>
<evidence type="ECO:0000256" key="2">
    <source>
        <dbReference type="ARBA" id="ARBA00006375"/>
    </source>
</evidence>
<evidence type="ECO:0000256" key="6">
    <source>
        <dbReference type="ARBA" id="ARBA00022792"/>
    </source>
</evidence>
<dbReference type="Gene3D" id="1.50.40.10">
    <property type="entry name" value="Mitochondrial carrier domain"/>
    <property type="match status" value="1"/>
</dbReference>
<dbReference type="EMBL" id="KZ819308">
    <property type="protein sequence ID" value="PWN94892.1"/>
    <property type="molecule type" value="Genomic_DNA"/>
</dbReference>
<evidence type="ECO:0000256" key="5">
    <source>
        <dbReference type="ARBA" id="ARBA00022737"/>
    </source>
</evidence>
<evidence type="ECO:0000256" key="7">
    <source>
        <dbReference type="ARBA" id="ARBA00022989"/>
    </source>
</evidence>
<evidence type="ECO:0000256" key="3">
    <source>
        <dbReference type="ARBA" id="ARBA00022448"/>
    </source>
</evidence>
<organism evidence="12 13">
    <name type="scientific">Tilletiopsis washingtonensis</name>
    <dbReference type="NCBI Taxonomy" id="58919"/>
    <lineage>
        <taxon>Eukaryota</taxon>
        <taxon>Fungi</taxon>
        <taxon>Dikarya</taxon>
        <taxon>Basidiomycota</taxon>
        <taxon>Ustilaginomycotina</taxon>
        <taxon>Exobasidiomycetes</taxon>
        <taxon>Entylomatales</taxon>
        <taxon>Entylomatales incertae sedis</taxon>
        <taxon>Tilletiopsis</taxon>
    </lineage>
</organism>
<accession>A0A316Z1U4</accession>
<dbReference type="PANTHER" id="PTHR46974:SF1">
    <property type="entry name" value="MITOCHONDRIAL GTP_GDP CARRIER PROTEIN 1"/>
    <property type="match status" value="1"/>
</dbReference>
<feature type="non-terminal residue" evidence="12">
    <location>
        <position position="271"/>
    </location>
</feature>
<dbReference type="AlphaFoldDB" id="A0A316Z1U4"/>
<dbReference type="FunFam" id="1.50.40.10:FF:000010">
    <property type="entry name" value="Probable YHM1 (Mitochondrial carrier)"/>
    <property type="match status" value="1"/>
</dbReference>
<comment type="subcellular location">
    <subcellularLocation>
        <location evidence="1">Mitochondrion inner membrane</location>
        <topology evidence="1">Multi-pass membrane protein</topology>
    </subcellularLocation>
</comment>
<evidence type="ECO:0000313" key="13">
    <source>
        <dbReference type="Proteomes" id="UP000245946"/>
    </source>
</evidence>
<dbReference type="OrthoDB" id="409947at2759"/>
<dbReference type="InterPro" id="IPR053042">
    <property type="entry name" value="Mito_GTP/GDP_Carrier"/>
</dbReference>
<keyword evidence="7" id="KW-1133">Transmembrane helix</keyword>
<keyword evidence="13" id="KW-1185">Reference proteome</keyword>
<dbReference type="GO" id="GO:0001409">
    <property type="term" value="F:guanine nucleotide transmembrane transporter activity"/>
    <property type="evidence" value="ECO:0007669"/>
    <property type="project" value="TreeGrafter"/>
</dbReference>